<proteinExistence type="predicted"/>
<dbReference type="AlphaFoldDB" id="A0A1F4UP00"/>
<comment type="caution">
    <text evidence="1">The sequence shown here is derived from an EMBL/GenBank/DDBJ whole genome shotgun (WGS) entry which is preliminary data.</text>
</comment>
<accession>A0A1F4UP00</accession>
<gene>
    <name evidence="1" type="ORF">A2713_01485</name>
</gene>
<evidence type="ECO:0000313" key="2">
    <source>
        <dbReference type="Proteomes" id="UP000176444"/>
    </source>
</evidence>
<organism evidence="1 2">
    <name type="scientific">candidate division WWE3 bacterium RIFCSPHIGHO2_01_FULL_35_17</name>
    <dbReference type="NCBI Taxonomy" id="1802614"/>
    <lineage>
        <taxon>Bacteria</taxon>
        <taxon>Katanobacteria</taxon>
    </lineage>
</organism>
<dbReference type="Proteomes" id="UP000176444">
    <property type="component" value="Unassembled WGS sequence"/>
</dbReference>
<name>A0A1F4UP00_UNCKA</name>
<sequence>MEVNLSDLLSEIFADDDETEPEDYTPYFENLSSYAYAKLRGAEDDKLAEEFPEIARKMSEDSDFAELVSEFENSIRDEV</sequence>
<evidence type="ECO:0000313" key="1">
    <source>
        <dbReference type="EMBL" id="OGC46705.1"/>
    </source>
</evidence>
<reference evidence="1 2" key="1">
    <citation type="journal article" date="2016" name="Nat. Commun.">
        <title>Thousands of microbial genomes shed light on interconnected biogeochemical processes in an aquifer system.</title>
        <authorList>
            <person name="Anantharaman K."/>
            <person name="Brown C.T."/>
            <person name="Hug L.A."/>
            <person name="Sharon I."/>
            <person name="Castelle C.J."/>
            <person name="Probst A.J."/>
            <person name="Thomas B.C."/>
            <person name="Singh A."/>
            <person name="Wilkins M.J."/>
            <person name="Karaoz U."/>
            <person name="Brodie E.L."/>
            <person name="Williams K.H."/>
            <person name="Hubbard S.S."/>
            <person name="Banfield J.F."/>
        </authorList>
    </citation>
    <scope>NUCLEOTIDE SEQUENCE [LARGE SCALE GENOMIC DNA]</scope>
</reference>
<dbReference type="EMBL" id="MEUX01000031">
    <property type="protein sequence ID" value="OGC46705.1"/>
    <property type="molecule type" value="Genomic_DNA"/>
</dbReference>
<protein>
    <submittedName>
        <fullName evidence="1">Uncharacterized protein</fullName>
    </submittedName>
</protein>